<dbReference type="Proteomes" id="UP000285859">
    <property type="component" value="Unassembled WGS sequence"/>
</dbReference>
<evidence type="ECO:0000313" key="1">
    <source>
        <dbReference type="EMBL" id="RWR42978.1"/>
    </source>
</evidence>
<proteinExistence type="predicted"/>
<evidence type="ECO:0000313" key="2">
    <source>
        <dbReference type="Proteomes" id="UP000285859"/>
    </source>
</evidence>
<dbReference type="AlphaFoldDB" id="A0A3S3P9N7"/>
<dbReference type="Pfam" id="PF05119">
    <property type="entry name" value="Terminase_4"/>
    <property type="match status" value="1"/>
</dbReference>
<feature type="non-terminal residue" evidence="1">
    <location>
        <position position="1"/>
    </location>
</feature>
<dbReference type="NCBIfam" id="TIGR01558">
    <property type="entry name" value="sm_term_P27"/>
    <property type="match status" value="1"/>
</dbReference>
<dbReference type="RefSeq" id="WP_128268222.1">
    <property type="nucleotide sequence ID" value="NZ_JACCJA010000078.1"/>
</dbReference>
<organism evidence="1 2">
    <name type="scientific">Lactococcus lactis</name>
    <dbReference type="NCBI Taxonomy" id="1358"/>
    <lineage>
        <taxon>Bacteria</taxon>
        <taxon>Bacillati</taxon>
        <taxon>Bacillota</taxon>
        <taxon>Bacilli</taxon>
        <taxon>Lactobacillales</taxon>
        <taxon>Streptococcaceae</taxon>
        <taxon>Lactococcus</taxon>
    </lineage>
</organism>
<dbReference type="InterPro" id="IPR006448">
    <property type="entry name" value="Phage_term_ssu_P27"/>
</dbReference>
<comment type="caution">
    <text evidence="1">The sequence shown here is derived from an EMBL/GenBank/DDBJ whole genome shotgun (WGS) entry which is preliminary data.</text>
</comment>
<sequence length="110" mass="12934">FLVEMYCTQYEIYRNSYEHLKKHGEVQEIYKPVQDMTGEIIDRQFQGFKRNPMTQIYSDAIKNLTKIGSELGLSPKSRSELIDLNMQDMNEKSTKDKMKAFFDGGDDDDY</sequence>
<protein>
    <submittedName>
        <fullName evidence="1">Phage terminase small subunit P27 family</fullName>
    </submittedName>
</protein>
<name>A0A3S3P9N7_9LACT</name>
<accession>A0A3S3P9N7</accession>
<reference evidence="1 2" key="1">
    <citation type="submission" date="2019-01" db="EMBL/GenBank/DDBJ databases">
        <title>Whole genome sequence of Lactococcus lactis isolated from cow milk.</title>
        <authorList>
            <person name="Sundararaman A."/>
            <person name="Tamang J.-P."/>
            <person name="Halami P."/>
        </authorList>
    </citation>
    <scope>NUCLEOTIDE SEQUENCE [LARGE SCALE GENOMIC DNA]</scope>
    <source>
        <strain evidence="1 2">C2D</strain>
    </source>
</reference>
<gene>
    <name evidence="1" type="ORF">EO246_13180</name>
</gene>
<dbReference type="EMBL" id="SAXH01000082">
    <property type="protein sequence ID" value="RWR42978.1"/>
    <property type="molecule type" value="Genomic_DNA"/>
</dbReference>